<dbReference type="SUPFAM" id="SSF55874">
    <property type="entry name" value="ATPase domain of HSP90 chaperone/DNA topoisomerase II/histidine kinase"/>
    <property type="match status" value="1"/>
</dbReference>
<dbReference type="PRINTS" id="PR00344">
    <property type="entry name" value="BCTRLSENSOR"/>
</dbReference>
<dbReference type="Pfam" id="PF00512">
    <property type="entry name" value="HisKA"/>
    <property type="match status" value="1"/>
</dbReference>
<keyword evidence="12" id="KW-0902">Two-component regulatory system</keyword>
<dbReference type="Gene3D" id="3.30.565.10">
    <property type="entry name" value="Histidine kinase-like ATPase, C-terminal domain"/>
    <property type="match status" value="1"/>
</dbReference>
<dbReference type="Gene3D" id="1.10.287.130">
    <property type="match status" value="1"/>
</dbReference>
<comment type="catalytic activity">
    <reaction evidence="1">
        <text>ATP + protein L-histidine = ADP + protein N-phospho-L-histidine.</text>
        <dbReference type="EC" id="2.7.13.3"/>
    </reaction>
</comment>
<evidence type="ECO:0000256" key="11">
    <source>
        <dbReference type="ARBA" id="ARBA00022989"/>
    </source>
</evidence>
<evidence type="ECO:0000256" key="6">
    <source>
        <dbReference type="ARBA" id="ARBA00022679"/>
    </source>
</evidence>
<dbReference type="InterPro" id="IPR003661">
    <property type="entry name" value="HisK_dim/P_dom"/>
</dbReference>
<dbReference type="Pfam" id="PF02518">
    <property type="entry name" value="HATPase_c"/>
    <property type="match status" value="1"/>
</dbReference>
<dbReference type="SMART" id="SM00388">
    <property type="entry name" value="HisKA"/>
    <property type="match status" value="1"/>
</dbReference>
<dbReference type="PANTHER" id="PTHR45528:SF1">
    <property type="entry name" value="SENSOR HISTIDINE KINASE CPXA"/>
    <property type="match status" value="1"/>
</dbReference>
<dbReference type="PANTHER" id="PTHR45528">
    <property type="entry name" value="SENSOR HISTIDINE KINASE CPXA"/>
    <property type="match status" value="1"/>
</dbReference>
<feature type="transmembrane region" description="Helical" evidence="14">
    <location>
        <begin position="260"/>
        <end position="279"/>
    </location>
</feature>
<feature type="transmembrane region" description="Helical" evidence="14">
    <location>
        <begin position="218"/>
        <end position="239"/>
    </location>
</feature>
<dbReference type="GO" id="GO:0000155">
    <property type="term" value="F:phosphorelay sensor kinase activity"/>
    <property type="evidence" value="ECO:0007669"/>
    <property type="project" value="InterPro"/>
</dbReference>
<dbReference type="GO" id="GO:0005886">
    <property type="term" value="C:plasma membrane"/>
    <property type="evidence" value="ECO:0007669"/>
    <property type="project" value="UniProtKB-SubCell"/>
</dbReference>
<dbReference type="InterPro" id="IPR036097">
    <property type="entry name" value="HisK_dim/P_sf"/>
</dbReference>
<reference evidence="16" key="2">
    <citation type="submission" date="2021-04" db="EMBL/GenBank/DDBJ databases">
        <authorList>
            <person name="Gilroy R."/>
        </authorList>
    </citation>
    <scope>NUCLEOTIDE SEQUENCE</scope>
    <source>
        <strain evidence="16">ChiGjej6B6-1540</strain>
    </source>
</reference>
<keyword evidence="7 14" id="KW-0812">Transmembrane</keyword>
<dbReference type="InterPro" id="IPR004358">
    <property type="entry name" value="Sig_transdc_His_kin-like_C"/>
</dbReference>
<sequence length="680" mass="76919">MDTKWKSIKAGLSFCFLVISLTILVIFGGIGVIAMRSLDLRQIGDAFLADYQQTDDFRDVMEGYLLDGLEVAMFSSDGHLESLAQDRNLRYEIYYGNRLIESNTQEIGDSLKRRTAKGYNFYLKYEDGAVQIWKDGAELDVYGDGVYRGAWDQWDVPGYSNRSISDYLYDWITAQDPDEIREMTQNVIIYLGAVETPAQYQQWSGIYQVTRTQQNERFAVLIVSVAFLLGLALLVWTILWRRHLGRAWAALGRLTGKVWLECKLVVLLPILWVLFIVLIDLFNGYANTEHVLILWLGALLLALYVNDWVHNWGHLRARSFCVWMMENLRAKEVTLPVGQRLQKRSFVAWLGVLILAAGAAALDFLLFLASLNDPLLAVLSILIGLVGLAILVQQWNHWKAQKQLARDLGKVTQQITDMREGRFAVPEQLPADGDLAEFSEALTQIGDGLQKAVEERIHSERMKVELITNVSHDLKTPLTSILSYSDLLAQEELPAAARDYVTILQEKAERLKVMVSEVFEVSKATTGNLDLKLEELDLCKLVRQTLADQGESIEESGLVFRVNLPEEEVLICADGDRLYRVFQNLLQNALHYAMPGSRVYVTLENGPERAEVWVRNISRDELPQNVDFTERFVRGDESRTDGGSGLGLAIAKSFTEACGGQFRVETQADLFTAKVIFPKK</sequence>
<keyword evidence="8" id="KW-0547">Nucleotide-binding</keyword>
<dbReference type="CDD" id="cd00082">
    <property type="entry name" value="HisKA"/>
    <property type="match status" value="1"/>
</dbReference>
<keyword evidence="10" id="KW-0067">ATP-binding</keyword>
<dbReference type="EC" id="2.7.13.3" evidence="3"/>
<evidence type="ECO:0000256" key="3">
    <source>
        <dbReference type="ARBA" id="ARBA00012438"/>
    </source>
</evidence>
<comment type="caution">
    <text evidence="16">The sequence shown here is derived from an EMBL/GenBank/DDBJ whole genome shotgun (WGS) entry which is preliminary data.</text>
</comment>
<evidence type="ECO:0000256" key="14">
    <source>
        <dbReference type="SAM" id="Phobius"/>
    </source>
</evidence>
<dbReference type="Proteomes" id="UP000824192">
    <property type="component" value="Unassembled WGS sequence"/>
</dbReference>
<dbReference type="InterPro" id="IPR003594">
    <property type="entry name" value="HATPase_dom"/>
</dbReference>
<keyword evidence="9 16" id="KW-0418">Kinase</keyword>
<accession>A0A9D1RSV9</accession>
<feature type="domain" description="Histidine kinase" evidence="15">
    <location>
        <begin position="469"/>
        <end position="680"/>
    </location>
</feature>
<evidence type="ECO:0000256" key="5">
    <source>
        <dbReference type="ARBA" id="ARBA00022553"/>
    </source>
</evidence>
<dbReference type="EMBL" id="DXGA01000076">
    <property type="protein sequence ID" value="HIW93588.1"/>
    <property type="molecule type" value="Genomic_DNA"/>
</dbReference>
<dbReference type="PROSITE" id="PS50109">
    <property type="entry name" value="HIS_KIN"/>
    <property type="match status" value="1"/>
</dbReference>
<feature type="transmembrane region" description="Helical" evidence="14">
    <location>
        <begin position="346"/>
        <end position="369"/>
    </location>
</feature>
<dbReference type="GO" id="GO:0005524">
    <property type="term" value="F:ATP binding"/>
    <property type="evidence" value="ECO:0007669"/>
    <property type="project" value="UniProtKB-KW"/>
</dbReference>
<feature type="transmembrane region" description="Helical" evidence="14">
    <location>
        <begin position="375"/>
        <end position="392"/>
    </location>
</feature>
<keyword evidence="13 14" id="KW-0472">Membrane</keyword>
<evidence type="ECO:0000256" key="8">
    <source>
        <dbReference type="ARBA" id="ARBA00022741"/>
    </source>
</evidence>
<proteinExistence type="predicted"/>
<organism evidence="16 17">
    <name type="scientific">Candidatus Flavonifractor merdipullorum</name>
    <dbReference type="NCBI Taxonomy" id="2838590"/>
    <lineage>
        <taxon>Bacteria</taxon>
        <taxon>Bacillati</taxon>
        <taxon>Bacillota</taxon>
        <taxon>Clostridia</taxon>
        <taxon>Eubacteriales</taxon>
        <taxon>Oscillospiraceae</taxon>
        <taxon>Flavonifractor</taxon>
    </lineage>
</organism>
<reference evidence="16" key="1">
    <citation type="journal article" date="2021" name="PeerJ">
        <title>Extensive microbial diversity within the chicken gut microbiome revealed by metagenomics and culture.</title>
        <authorList>
            <person name="Gilroy R."/>
            <person name="Ravi A."/>
            <person name="Getino M."/>
            <person name="Pursley I."/>
            <person name="Horton D.L."/>
            <person name="Alikhan N.F."/>
            <person name="Baker D."/>
            <person name="Gharbi K."/>
            <person name="Hall N."/>
            <person name="Watson M."/>
            <person name="Adriaenssens E.M."/>
            <person name="Foster-Nyarko E."/>
            <person name="Jarju S."/>
            <person name="Secka A."/>
            <person name="Antonio M."/>
            <person name="Oren A."/>
            <person name="Chaudhuri R.R."/>
            <person name="La Ragione R."/>
            <person name="Hildebrand F."/>
            <person name="Pallen M.J."/>
        </authorList>
    </citation>
    <scope>NUCLEOTIDE SEQUENCE</scope>
    <source>
        <strain evidence="16">ChiGjej6B6-1540</strain>
    </source>
</reference>
<evidence type="ECO:0000313" key="16">
    <source>
        <dbReference type="EMBL" id="HIW93588.1"/>
    </source>
</evidence>
<keyword evidence="4" id="KW-1003">Cell membrane</keyword>
<keyword evidence="5" id="KW-0597">Phosphoprotein</keyword>
<evidence type="ECO:0000256" key="9">
    <source>
        <dbReference type="ARBA" id="ARBA00022777"/>
    </source>
</evidence>
<evidence type="ECO:0000256" key="1">
    <source>
        <dbReference type="ARBA" id="ARBA00000085"/>
    </source>
</evidence>
<evidence type="ECO:0000256" key="12">
    <source>
        <dbReference type="ARBA" id="ARBA00023012"/>
    </source>
</evidence>
<dbReference type="InterPro" id="IPR050398">
    <property type="entry name" value="HssS/ArlS-like"/>
</dbReference>
<evidence type="ECO:0000256" key="10">
    <source>
        <dbReference type="ARBA" id="ARBA00022840"/>
    </source>
</evidence>
<evidence type="ECO:0000256" key="2">
    <source>
        <dbReference type="ARBA" id="ARBA00004651"/>
    </source>
</evidence>
<feature type="transmembrane region" description="Helical" evidence="14">
    <location>
        <begin position="291"/>
        <end position="309"/>
    </location>
</feature>
<dbReference type="AlphaFoldDB" id="A0A9D1RSV9"/>
<dbReference type="SUPFAM" id="SSF47384">
    <property type="entry name" value="Homodimeric domain of signal transducing histidine kinase"/>
    <property type="match status" value="1"/>
</dbReference>
<comment type="subcellular location">
    <subcellularLocation>
        <location evidence="2">Cell membrane</location>
        <topology evidence="2">Multi-pass membrane protein</topology>
    </subcellularLocation>
</comment>
<keyword evidence="6" id="KW-0808">Transferase</keyword>
<dbReference type="InterPro" id="IPR005467">
    <property type="entry name" value="His_kinase_dom"/>
</dbReference>
<evidence type="ECO:0000259" key="15">
    <source>
        <dbReference type="PROSITE" id="PS50109"/>
    </source>
</evidence>
<protein>
    <recommendedName>
        <fullName evidence="3">histidine kinase</fullName>
        <ecNumber evidence="3">2.7.13.3</ecNumber>
    </recommendedName>
</protein>
<keyword evidence="11 14" id="KW-1133">Transmembrane helix</keyword>
<dbReference type="InterPro" id="IPR036890">
    <property type="entry name" value="HATPase_C_sf"/>
</dbReference>
<name>A0A9D1RSV9_9FIRM</name>
<evidence type="ECO:0000256" key="4">
    <source>
        <dbReference type="ARBA" id="ARBA00022475"/>
    </source>
</evidence>
<evidence type="ECO:0000256" key="7">
    <source>
        <dbReference type="ARBA" id="ARBA00022692"/>
    </source>
</evidence>
<dbReference type="SMART" id="SM00387">
    <property type="entry name" value="HATPase_c"/>
    <property type="match status" value="1"/>
</dbReference>
<gene>
    <name evidence="16" type="ORF">H9868_03505</name>
</gene>
<evidence type="ECO:0000313" key="17">
    <source>
        <dbReference type="Proteomes" id="UP000824192"/>
    </source>
</evidence>
<evidence type="ECO:0000256" key="13">
    <source>
        <dbReference type="ARBA" id="ARBA00023136"/>
    </source>
</evidence>
<feature type="transmembrane region" description="Helical" evidence="14">
    <location>
        <begin position="12"/>
        <end position="35"/>
    </location>
</feature>